<dbReference type="Proteomes" id="UP000515312">
    <property type="component" value="Chromosome"/>
</dbReference>
<dbReference type="Gene3D" id="1.10.357.10">
    <property type="entry name" value="Tetracycline Repressor, domain 2"/>
    <property type="match status" value="1"/>
</dbReference>
<proteinExistence type="predicted"/>
<name>A0A7G8BJW6_9BACT</name>
<dbReference type="KEGG" id="adin:H7849_02215"/>
<dbReference type="SUPFAM" id="SSF46689">
    <property type="entry name" value="Homeodomain-like"/>
    <property type="match status" value="1"/>
</dbReference>
<gene>
    <name evidence="1" type="ORF">H7849_02215</name>
</gene>
<evidence type="ECO:0000313" key="1">
    <source>
        <dbReference type="EMBL" id="QNI32836.1"/>
    </source>
</evidence>
<reference evidence="1 2" key="1">
    <citation type="submission" date="2020-08" db="EMBL/GenBank/DDBJ databases">
        <title>Edaphobacter telluris sp. nov. and Acidobacterium dinghuensis sp. nov., two acidobacteria isolated from forest soil.</title>
        <authorList>
            <person name="Fu J."/>
            <person name="Qiu L."/>
        </authorList>
    </citation>
    <scope>NUCLEOTIDE SEQUENCE [LARGE SCALE GENOMIC DNA]</scope>
    <source>
        <strain evidence="1">4Y35</strain>
    </source>
</reference>
<organism evidence="1 2">
    <name type="scientific">Alloacidobacterium dinghuense</name>
    <dbReference type="NCBI Taxonomy" id="2763107"/>
    <lineage>
        <taxon>Bacteria</taxon>
        <taxon>Pseudomonadati</taxon>
        <taxon>Acidobacteriota</taxon>
        <taxon>Terriglobia</taxon>
        <taxon>Terriglobales</taxon>
        <taxon>Acidobacteriaceae</taxon>
        <taxon>Alloacidobacterium</taxon>
    </lineage>
</organism>
<evidence type="ECO:0000313" key="2">
    <source>
        <dbReference type="Proteomes" id="UP000515312"/>
    </source>
</evidence>
<evidence type="ECO:0008006" key="3">
    <source>
        <dbReference type="Google" id="ProtNLM"/>
    </source>
</evidence>
<keyword evidence="2" id="KW-1185">Reference proteome</keyword>
<protein>
    <recommendedName>
        <fullName evidence="3">TetR family transcriptional regulator</fullName>
    </recommendedName>
</protein>
<dbReference type="RefSeq" id="WP_186743804.1">
    <property type="nucleotide sequence ID" value="NZ_CP060394.1"/>
</dbReference>
<dbReference type="AlphaFoldDB" id="A0A7G8BJW6"/>
<sequence length="193" mass="21585">MEEIMLGIEQSVGVKDAMITAFWDVFCQDTSLEAEISEVIATVRVSESAFYEEFQSKEDLVSAFLKDRHVIWMRWFENEIEASYKATGGGLEIIADVLQAGFEDPKCFGCAFINIVTDGGDFDNEPFVIAREQKEHLGRFIEQLAVKMGLQQPDMAASAAVLVIERTIVRTLRTGSLAEVQTARLLLQCLQHA</sequence>
<dbReference type="EMBL" id="CP060394">
    <property type="protein sequence ID" value="QNI32836.1"/>
    <property type="molecule type" value="Genomic_DNA"/>
</dbReference>
<accession>A0A7G8BJW6</accession>
<dbReference type="InterPro" id="IPR009057">
    <property type="entry name" value="Homeodomain-like_sf"/>
</dbReference>